<gene>
    <name evidence="1" type="ORF">CVV64_04310</name>
</gene>
<comment type="caution">
    <text evidence="1">The sequence shown here is derived from an EMBL/GenBank/DDBJ whole genome shotgun (WGS) entry which is preliminary data.</text>
</comment>
<dbReference type="Proteomes" id="UP000233256">
    <property type="component" value="Unassembled WGS sequence"/>
</dbReference>
<name>A0A2N1PRN1_9BACT</name>
<accession>A0A2N1PRN1</accession>
<dbReference type="EMBL" id="PGXC01000003">
    <property type="protein sequence ID" value="PKK91001.1"/>
    <property type="molecule type" value="Genomic_DNA"/>
</dbReference>
<evidence type="ECO:0000313" key="2">
    <source>
        <dbReference type="Proteomes" id="UP000233256"/>
    </source>
</evidence>
<evidence type="ECO:0000313" key="1">
    <source>
        <dbReference type="EMBL" id="PKK91001.1"/>
    </source>
</evidence>
<proteinExistence type="predicted"/>
<sequence length="62" mass="6918">MKARPSLTLEEFSKPEEIDGFCEVAEAVGVFVFKSTPHSDDSLILNEAIQVNWEPPALNEIK</sequence>
<dbReference type="AlphaFoldDB" id="A0A2N1PRN1"/>
<protein>
    <submittedName>
        <fullName evidence="1">Uncharacterized protein</fullName>
    </submittedName>
</protein>
<organism evidence="1 2">
    <name type="scientific">Candidatus Wallbacteria bacterium HGW-Wallbacteria-1</name>
    <dbReference type="NCBI Taxonomy" id="2013854"/>
    <lineage>
        <taxon>Bacteria</taxon>
        <taxon>Candidatus Walliibacteriota</taxon>
    </lineage>
</organism>
<reference evidence="1 2" key="1">
    <citation type="journal article" date="2017" name="ISME J.">
        <title>Potential for microbial H2 and metal transformations associated with novel bacteria and archaea in deep terrestrial subsurface sediments.</title>
        <authorList>
            <person name="Hernsdorf A.W."/>
            <person name="Amano Y."/>
            <person name="Miyakawa K."/>
            <person name="Ise K."/>
            <person name="Suzuki Y."/>
            <person name="Anantharaman K."/>
            <person name="Probst A."/>
            <person name="Burstein D."/>
            <person name="Thomas B.C."/>
            <person name="Banfield J.F."/>
        </authorList>
    </citation>
    <scope>NUCLEOTIDE SEQUENCE [LARGE SCALE GENOMIC DNA]</scope>
    <source>
        <strain evidence="1">HGW-Wallbacteria-1</strain>
    </source>
</reference>